<dbReference type="PANTHER" id="PTHR30344">
    <property type="entry name" value="6-PHOSPHOGLUCONOLACTONASE-RELATED"/>
    <property type="match status" value="1"/>
</dbReference>
<reference evidence="3" key="1">
    <citation type="journal article" date="2019" name="Int. J. Syst. Evol. Microbiol.">
        <title>The Global Catalogue of Microorganisms (GCM) 10K type strain sequencing project: providing services to taxonomists for standard genome sequencing and annotation.</title>
        <authorList>
            <consortium name="The Broad Institute Genomics Platform"/>
            <consortium name="The Broad Institute Genome Sequencing Center for Infectious Disease"/>
            <person name="Wu L."/>
            <person name="Ma J."/>
        </authorList>
    </citation>
    <scope>NUCLEOTIDE SEQUENCE [LARGE SCALE GENOMIC DNA]</scope>
    <source>
        <strain evidence="3">JCM 4788</strain>
    </source>
</reference>
<dbReference type="Proteomes" id="UP001500879">
    <property type="component" value="Unassembled WGS sequence"/>
</dbReference>
<evidence type="ECO:0000256" key="1">
    <source>
        <dbReference type="ARBA" id="ARBA00005564"/>
    </source>
</evidence>
<accession>A0ABN0YPU7</accession>
<protein>
    <submittedName>
        <fullName evidence="2">Lactonase family protein</fullName>
    </submittedName>
</protein>
<gene>
    <name evidence="2" type="ORF">GCM10010357_26480</name>
</gene>
<proteinExistence type="inferred from homology"/>
<comment type="similarity">
    <text evidence="1">Belongs to the cycloisomerase 2 family.</text>
</comment>
<organism evidence="2 3">
    <name type="scientific">Streptomyces luteireticuli</name>
    <dbReference type="NCBI Taxonomy" id="173858"/>
    <lineage>
        <taxon>Bacteria</taxon>
        <taxon>Bacillati</taxon>
        <taxon>Actinomycetota</taxon>
        <taxon>Actinomycetes</taxon>
        <taxon>Kitasatosporales</taxon>
        <taxon>Streptomycetaceae</taxon>
        <taxon>Streptomyces</taxon>
    </lineage>
</organism>
<dbReference type="Pfam" id="PF10282">
    <property type="entry name" value="Lactonase"/>
    <property type="match status" value="1"/>
</dbReference>
<dbReference type="RefSeq" id="WP_344023510.1">
    <property type="nucleotide sequence ID" value="NZ_BAAABX010000027.1"/>
</dbReference>
<dbReference type="InterPro" id="IPR050282">
    <property type="entry name" value="Cycloisomerase_2"/>
</dbReference>
<name>A0ABN0YPU7_9ACTN</name>
<dbReference type="SUPFAM" id="SSF51004">
    <property type="entry name" value="C-terminal (heme d1) domain of cytochrome cd1-nitrite reductase"/>
    <property type="match status" value="1"/>
</dbReference>
<dbReference type="InterPro" id="IPR015943">
    <property type="entry name" value="WD40/YVTN_repeat-like_dom_sf"/>
</dbReference>
<dbReference type="InterPro" id="IPR011048">
    <property type="entry name" value="Haem_d1_sf"/>
</dbReference>
<dbReference type="InterPro" id="IPR019405">
    <property type="entry name" value="Lactonase_7-beta_prop"/>
</dbReference>
<sequence length="351" mass="36124">MVPTHPTRAYIGSFTTAGGPGITVARLDARTGALTAPHPAVGTVVNPSFLAVSPVHDVLYSVSETEEGALAAFSLAGDPDRPEPLCEPVPVGGDGPTHLAVGHDGRRVFTANYGSGSVSALPLDGPAGVPGAPTAVLPHRGGGPVPDRQSAPHAHAVVPDPSGRWLLSVDLGTDSVWISALDGATGDPVPHRETALGPGSGPRTLVFHPRGHRAYVLNELAPTLTVCRWDAASGTLEPLEEVRVVPPGAHVPTYPSTPVLSPDGRFLWTANRGDDTLAVLALDADGDRPELRATVDCGGRWPRHLTAHGGLLYVANERSGDVTWFTVEPGTGMPRKGGAVAVPAASCVAFA</sequence>
<dbReference type="Gene3D" id="2.130.10.10">
    <property type="entry name" value="YVTN repeat-like/Quinoprotein amine dehydrogenase"/>
    <property type="match status" value="1"/>
</dbReference>
<evidence type="ECO:0000313" key="2">
    <source>
        <dbReference type="EMBL" id="GAA0404175.1"/>
    </source>
</evidence>
<dbReference type="EMBL" id="BAAABX010000027">
    <property type="protein sequence ID" value="GAA0404175.1"/>
    <property type="molecule type" value="Genomic_DNA"/>
</dbReference>
<evidence type="ECO:0000313" key="3">
    <source>
        <dbReference type="Proteomes" id="UP001500879"/>
    </source>
</evidence>
<comment type="caution">
    <text evidence="2">The sequence shown here is derived from an EMBL/GenBank/DDBJ whole genome shotgun (WGS) entry which is preliminary data.</text>
</comment>
<keyword evidence="3" id="KW-1185">Reference proteome</keyword>
<dbReference type="PANTHER" id="PTHR30344:SF1">
    <property type="entry name" value="6-PHOSPHOGLUCONOLACTONASE"/>
    <property type="match status" value="1"/>
</dbReference>